<accession>A0A0C3K6A8</accession>
<evidence type="ECO:0000313" key="6">
    <source>
        <dbReference type="EMBL" id="KIO16898.1"/>
    </source>
</evidence>
<dbReference type="STRING" id="1051891.A0A0C3K6A8"/>
<dbReference type="InterPro" id="IPR002893">
    <property type="entry name" value="Znf_MYND"/>
</dbReference>
<name>A0A0C3K6A8_9AGAM</name>
<evidence type="ECO:0000259" key="5">
    <source>
        <dbReference type="PROSITE" id="PS50865"/>
    </source>
</evidence>
<gene>
    <name evidence="6" type="ORF">M407DRAFT_85498</name>
</gene>
<sequence length="174" mass="19560">MNFNPFGALDAATLSHETVLRTEAGDDEDSEQRHRQALELKVANFGTDSVNTAFSYNALGEALLRNDKLAEAEEVLIKAIVIREVKGPAFDAAVSRENLACVCEAQGRWAQAKDMRTRNRENMVCSHYKCPGTTFLMDELKKCSLCKATYYCSIKCQVTDWKARHKRFCTPTEV</sequence>
<evidence type="ECO:0000256" key="2">
    <source>
        <dbReference type="ARBA" id="ARBA00022771"/>
    </source>
</evidence>
<keyword evidence="3" id="KW-0862">Zinc</keyword>
<proteinExistence type="predicted"/>
<dbReference type="Pfam" id="PF13424">
    <property type="entry name" value="TPR_12"/>
    <property type="match status" value="1"/>
</dbReference>
<feature type="domain" description="MYND-type" evidence="5">
    <location>
        <begin position="122"/>
        <end position="169"/>
    </location>
</feature>
<evidence type="ECO:0000256" key="1">
    <source>
        <dbReference type="ARBA" id="ARBA00022723"/>
    </source>
</evidence>
<dbReference type="Gene3D" id="6.10.140.2220">
    <property type="match status" value="1"/>
</dbReference>
<organism evidence="6 7">
    <name type="scientific">Tulasnella calospora MUT 4182</name>
    <dbReference type="NCBI Taxonomy" id="1051891"/>
    <lineage>
        <taxon>Eukaryota</taxon>
        <taxon>Fungi</taxon>
        <taxon>Dikarya</taxon>
        <taxon>Basidiomycota</taxon>
        <taxon>Agaricomycotina</taxon>
        <taxon>Agaricomycetes</taxon>
        <taxon>Cantharellales</taxon>
        <taxon>Tulasnellaceae</taxon>
        <taxon>Tulasnella</taxon>
    </lineage>
</organism>
<dbReference type="OrthoDB" id="5231159at2759"/>
<keyword evidence="7" id="KW-1185">Reference proteome</keyword>
<dbReference type="AlphaFoldDB" id="A0A0C3K6A8"/>
<dbReference type="EMBL" id="KN823465">
    <property type="protein sequence ID" value="KIO16898.1"/>
    <property type="molecule type" value="Genomic_DNA"/>
</dbReference>
<dbReference type="GO" id="GO:0008270">
    <property type="term" value="F:zinc ion binding"/>
    <property type="evidence" value="ECO:0007669"/>
    <property type="project" value="UniProtKB-KW"/>
</dbReference>
<reference evidence="6 7" key="1">
    <citation type="submission" date="2014-04" db="EMBL/GenBank/DDBJ databases">
        <authorList>
            <consortium name="DOE Joint Genome Institute"/>
            <person name="Kuo A."/>
            <person name="Girlanda M."/>
            <person name="Perotto S."/>
            <person name="Kohler A."/>
            <person name="Nagy L.G."/>
            <person name="Floudas D."/>
            <person name="Copeland A."/>
            <person name="Barry K.W."/>
            <person name="Cichocki N."/>
            <person name="Veneault-Fourrey C."/>
            <person name="LaButti K."/>
            <person name="Lindquist E.A."/>
            <person name="Lipzen A."/>
            <person name="Lundell T."/>
            <person name="Morin E."/>
            <person name="Murat C."/>
            <person name="Sun H."/>
            <person name="Tunlid A."/>
            <person name="Henrissat B."/>
            <person name="Grigoriev I.V."/>
            <person name="Hibbett D.S."/>
            <person name="Martin F."/>
            <person name="Nordberg H.P."/>
            <person name="Cantor M.N."/>
            <person name="Hua S.X."/>
        </authorList>
    </citation>
    <scope>NUCLEOTIDE SEQUENCE [LARGE SCALE GENOMIC DNA]</scope>
    <source>
        <strain evidence="6 7">MUT 4182</strain>
    </source>
</reference>
<dbReference type="Gene3D" id="1.25.40.10">
    <property type="entry name" value="Tetratricopeptide repeat domain"/>
    <property type="match status" value="1"/>
</dbReference>
<dbReference type="InterPro" id="IPR011990">
    <property type="entry name" value="TPR-like_helical_dom_sf"/>
</dbReference>
<dbReference type="HOGENOM" id="CLU_120095_0_0_1"/>
<dbReference type="PROSITE" id="PS01360">
    <property type="entry name" value="ZF_MYND_1"/>
    <property type="match status" value="1"/>
</dbReference>
<evidence type="ECO:0000256" key="3">
    <source>
        <dbReference type="ARBA" id="ARBA00022833"/>
    </source>
</evidence>
<dbReference type="SUPFAM" id="SSF48452">
    <property type="entry name" value="TPR-like"/>
    <property type="match status" value="1"/>
</dbReference>
<dbReference type="SUPFAM" id="SSF144232">
    <property type="entry name" value="HIT/MYND zinc finger-like"/>
    <property type="match status" value="1"/>
</dbReference>
<reference evidence="7" key="2">
    <citation type="submission" date="2015-01" db="EMBL/GenBank/DDBJ databases">
        <title>Evolutionary Origins and Diversification of the Mycorrhizal Mutualists.</title>
        <authorList>
            <consortium name="DOE Joint Genome Institute"/>
            <consortium name="Mycorrhizal Genomics Consortium"/>
            <person name="Kohler A."/>
            <person name="Kuo A."/>
            <person name="Nagy L.G."/>
            <person name="Floudas D."/>
            <person name="Copeland A."/>
            <person name="Barry K.W."/>
            <person name="Cichocki N."/>
            <person name="Veneault-Fourrey C."/>
            <person name="LaButti K."/>
            <person name="Lindquist E.A."/>
            <person name="Lipzen A."/>
            <person name="Lundell T."/>
            <person name="Morin E."/>
            <person name="Murat C."/>
            <person name="Riley R."/>
            <person name="Ohm R."/>
            <person name="Sun H."/>
            <person name="Tunlid A."/>
            <person name="Henrissat B."/>
            <person name="Grigoriev I.V."/>
            <person name="Hibbett D.S."/>
            <person name="Martin F."/>
        </authorList>
    </citation>
    <scope>NUCLEOTIDE SEQUENCE [LARGE SCALE GENOMIC DNA]</scope>
    <source>
        <strain evidence="7">MUT 4182</strain>
    </source>
</reference>
<evidence type="ECO:0000313" key="7">
    <source>
        <dbReference type="Proteomes" id="UP000054248"/>
    </source>
</evidence>
<dbReference type="Proteomes" id="UP000054248">
    <property type="component" value="Unassembled WGS sequence"/>
</dbReference>
<keyword evidence="2 4" id="KW-0863">Zinc-finger</keyword>
<protein>
    <recommendedName>
        <fullName evidence="5">MYND-type domain-containing protein</fullName>
    </recommendedName>
</protein>
<dbReference type="PROSITE" id="PS50865">
    <property type="entry name" value="ZF_MYND_2"/>
    <property type="match status" value="1"/>
</dbReference>
<dbReference type="Pfam" id="PF01753">
    <property type="entry name" value="zf-MYND"/>
    <property type="match status" value="1"/>
</dbReference>
<keyword evidence="1" id="KW-0479">Metal-binding</keyword>
<evidence type="ECO:0000256" key="4">
    <source>
        <dbReference type="PROSITE-ProRule" id="PRU00134"/>
    </source>
</evidence>